<dbReference type="InterPro" id="IPR011037">
    <property type="entry name" value="Pyrv_Knase-like_insert_dom_sf"/>
</dbReference>
<protein>
    <submittedName>
        <fullName evidence="2">Molybdenum cofactor biosysynthesis protein</fullName>
    </submittedName>
</protein>
<dbReference type="GO" id="GO:0030170">
    <property type="term" value="F:pyridoxal phosphate binding"/>
    <property type="evidence" value="ECO:0007669"/>
    <property type="project" value="InterPro"/>
</dbReference>
<feature type="domain" description="MOSC" evidence="1">
    <location>
        <begin position="33"/>
        <end position="167"/>
    </location>
</feature>
<organism evidence="2 3">
    <name type="scientific">Rathayibacter caricis DSM 15933</name>
    <dbReference type="NCBI Taxonomy" id="1328867"/>
    <lineage>
        <taxon>Bacteria</taxon>
        <taxon>Bacillati</taxon>
        <taxon>Actinomycetota</taxon>
        <taxon>Actinomycetes</taxon>
        <taxon>Micrococcales</taxon>
        <taxon>Microbacteriaceae</taxon>
        <taxon>Rathayibacter</taxon>
    </lineage>
</organism>
<dbReference type="RefSeq" id="WP_107573570.1">
    <property type="nucleotide sequence ID" value="NZ_PZPL01000001.1"/>
</dbReference>
<dbReference type="EMBL" id="PZPL01000001">
    <property type="protein sequence ID" value="PTL71735.1"/>
    <property type="molecule type" value="Genomic_DNA"/>
</dbReference>
<dbReference type="InterPro" id="IPR005302">
    <property type="entry name" value="MoCF_Sase_C"/>
</dbReference>
<accession>A0A2T4UQD7</accession>
<comment type="caution">
    <text evidence="2">The sequence shown here is derived from an EMBL/GenBank/DDBJ whole genome shotgun (WGS) entry which is preliminary data.</text>
</comment>
<keyword evidence="3" id="KW-1185">Reference proteome</keyword>
<evidence type="ECO:0000313" key="3">
    <source>
        <dbReference type="Proteomes" id="UP000241085"/>
    </source>
</evidence>
<proteinExistence type="predicted"/>
<dbReference type="GO" id="GO:0003824">
    <property type="term" value="F:catalytic activity"/>
    <property type="evidence" value="ECO:0007669"/>
    <property type="project" value="InterPro"/>
</dbReference>
<dbReference type="AlphaFoldDB" id="A0A2T4UQD7"/>
<reference evidence="2 3" key="1">
    <citation type="submission" date="2018-03" db="EMBL/GenBank/DDBJ databases">
        <title>Bacteriophage NCPPB3778 and a type I-E CRISPR drive the evolution of the US Biological Select Agent, Rathayibacter toxicus.</title>
        <authorList>
            <person name="Davis E.W.II."/>
            <person name="Tabima J.F."/>
            <person name="Weisberg A.J."/>
            <person name="Dantas Lopes L."/>
            <person name="Wiseman M.S."/>
            <person name="Wiseman M.S."/>
            <person name="Pupko T."/>
            <person name="Belcher M.S."/>
            <person name="Sechler A.J."/>
            <person name="Tancos M.A."/>
            <person name="Schroeder B.K."/>
            <person name="Murray T.D."/>
            <person name="Luster D.G."/>
            <person name="Schneider W.L."/>
            <person name="Rogers E."/>
            <person name="Andreote F.D."/>
            <person name="Grunwald N.J."/>
            <person name="Putnam M.L."/>
            <person name="Chang J.H."/>
        </authorList>
    </citation>
    <scope>NUCLEOTIDE SEQUENCE [LARGE SCALE GENOMIC DNA]</scope>
    <source>
        <strain evidence="2 3">DSM 15933</strain>
    </source>
</reference>
<dbReference type="Proteomes" id="UP000241085">
    <property type="component" value="Unassembled WGS sequence"/>
</dbReference>
<dbReference type="PROSITE" id="PS51340">
    <property type="entry name" value="MOSC"/>
    <property type="match status" value="1"/>
</dbReference>
<evidence type="ECO:0000313" key="2">
    <source>
        <dbReference type="EMBL" id="PTL71735.1"/>
    </source>
</evidence>
<name>A0A2T4UQD7_9MICO</name>
<dbReference type="Pfam" id="PF03473">
    <property type="entry name" value="MOSC"/>
    <property type="match status" value="1"/>
</dbReference>
<dbReference type="SUPFAM" id="SSF50800">
    <property type="entry name" value="PK beta-barrel domain-like"/>
    <property type="match status" value="1"/>
</dbReference>
<sequence>MEAASIEIVRFVVSPLHRYEGRPADGAIPFEGNEQPDRIEIRAGLGIVGDRYFAQRAHRTAAITLFAIESLEHAAAELRTAPFDPADARRNITLRGADVDALAGRTFALEQDNQRIEFQGGRPANPCAWLDVALAPGAHKALRRRGGVRTAPLGNGVLHLGPARLILHRSEDMLI</sequence>
<dbReference type="Gene3D" id="2.40.33.20">
    <property type="entry name" value="PK beta-barrel domain-like"/>
    <property type="match status" value="1"/>
</dbReference>
<gene>
    <name evidence="2" type="ORF">C1I63_01975</name>
</gene>
<dbReference type="GO" id="GO:0030151">
    <property type="term" value="F:molybdenum ion binding"/>
    <property type="evidence" value="ECO:0007669"/>
    <property type="project" value="InterPro"/>
</dbReference>
<evidence type="ECO:0000259" key="1">
    <source>
        <dbReference type="PROSITE" id="PS51340"/>
    </source>
</evidence>